<dbReference type="Proteomes" id="UP000598820">
    <property type="component" value="Unassembled WGS sequence"/>
</dbReference>
<evidence type="ECO:0000313" key="3">
    <source>
        <dbReference type="Proteomes" id="UP000598820"/>
    </source>
</evidence>
<gene>
    <name evidence="2" type="ORF">IC229_08700</name>
</gene>
<evidence type="ECO:0000256" key="1">
    <source>
        <dbReference type="SAM" id="SignalP"/>
    </source>
</evidence>
<protein>
    <recommendedName>
        <fullName evidence="4">Capsule assembly Wzi family protein</fullName>
    </recommendedName>
</protein>
<organism evidence="2 3">
    <name type="scientific">Spirosoma profusum</name>
    <dbReference type="NCBI Taxonomy" id="2771354"/>
    <lineage>
        <taxon>Bacteria</taxon>
        <taxon>Pseudomonadati</taxon>
        <taxon>Bacteroidota</taxon>
        <taxon>Cytophagia</taxon>
        <taxon>Cytophagales</taxon>
        <taxon>Cytophagaceae</taxon>
        <taxon>Spirosoma</taxon>
    </lineage>
</organism>
<dbReference type="RefSeq" id="WP_190886568.1">
    <property type="nucleotide sequence ID" value="NZ_JACWZY010000005.1"/>
</dbReference>
<keyword evidence="3" id="KW-1185">Reference proteome</keyword>
<evidence type="ECO:0008006" key="4">
    <source>
        <dbReference type="Google" id="ProtNLM"/>
    </source>
</evidence>
<name>A0A926XZH1_9BACT</name>
<keyword evidence="1" id="KW-0732">Signal</keyword>
<dbReference type="EMBL" id="JACWZY010000005">
    <property type="protein sequence ID" value="MBD2700713.1"/>
    <property type="molecule type" value="Genomic_DNA"/>
</dbReference>
<dbReference type="InterPro" id="IPR038636">
    <property type="entry name" value="Wzi_sf"/>
</dbReference>
<proteinExistence type="predicted"/>
<sequence length="493" mass="55783">MPNYLHKIYSVILCVLCYTATYAQTTSRKIRYEVEAGTYLSSTSTNPFWIRSNQYGEIPLESQGFTLRAQIQKEYDPYLSSKKGKGKFSYGYGARAVLNAGRINQVLISELYGKLRYGAVELSAGRRRGIIGLVDSTLSSGSYIWSGNALPMPKVEISIPNYMPLFKNGLIAVKGNYAHGWFGRNDSLDNSYLHQKSLYIRLGKPSWRFKVYGGFNHQVQWGGRLLYNRVDNGVKITRYGTDWETYLYVVNGKSLYTLDTLVVQNGAASAEGGNRVGNHLGSLDLGLEYESENSRWLFYRQSFYEAGALFYLNNVADGLNGISFVRKNAQFGIIRVVFEYLQTSSQGGSISSGRTSISQLRGAEDYFNNGRYIDGWVYKGQTIGTPYIMPLRYTSGLPQNLDSNPNRIVNNRVEVYTLGIMSRIGNVDLLTRFTSSQNFGNYYYPPFSISQKSFQQQFIVPVNKYTFTVNLAYDSEGVLQENYGLNFLIKRTF</sequence>
<comment type="caution">
    <text evidence="2">The sequence shown here is derived from an EMBL/GenBank/DDBJ whole genome shotgun (WGS) entry which is preliminary data.</text>
</comment>
<dbReference type="Gene3D" id="2.40.160.130">
    <property type="entry name" value="Capsule assembly protein Wzi"/>
    <property type="match status" value="1"/>
</dbReference>
<dbReference type="AlphaFoldDB" id="A0A926XZH1"/>
<accession>A0A926XZH1</accession>
<evidence type="ECO:0000313" key="2">
    <source>
        <dbReference type="EMBL" id="MBD2700713.1"/>
    </source>
</evidence>
<reference evidence="2" key="1">
    <citation type="submission" date="2020-09" db="EMBL/GenBank/DDBJ databases">
        <authorList>
            <person name="Kim M.K."/>
        </authorList>
    </citation>
    <scope>NUCLEOTIDE SEQUENCE</scope>
    <source>
        <strain evidence="2">BT702</strain>
    </source>
</reference>
<feature type="chain" id="PRO_5036928846" description="Capsule assembly Wzi family protein" evidence="1">
    <location>
        <begin position="24"/>
        <end position="493"/>
    </location>
</feature>
<feature type="signal peptide" evidence="1">
    <location>
        <begin position="1"/>
        <end position="23"/>
    </location>
</feature>